<dbReference type="PATRIC" id="fig|1684.5.peg.736"/>
<evidence type="ECO:0000256" key="9">
    <source>
        <dbReference type="ARBA" id="ARBA00022842"/>
    </source>
</evidence>
<dbReference type="GO" id="GO:0005737">
    <property type="term" value="C:cytoplasm"/>
    <property type="evidence" value="ECO:0007669"/>
    <property type="project" value="UniProtKB-SubCell"/>
</dbReference>
<accession>A0A0F4KVG6</accession>
<dbReference type="InterPro" id="IPR027417">
    <property type="entry name" value="P-loop_NTPase"/>
</dbReference>
<dbReference type="GO" id="GO:0005524">
    <property type="term" value="F:ATP binding"/>
    <property type="evidence" value="ECO:0007669"/>
    <property type="project" value="UniProtKB-KW"/>
</dbReference>
<keyword evidence="5" id="KW-0819">tRNA processing</keyword>
<evidence type="ECO:0000256" key="1">
    <source>
        <dbReference type="ARBA" id="ARBA00004496"/>
    </source>
</evidence>
<organism evidence="13 14">
    <name type="scientific">Bifidobacterium mellis</name>
    <dbReference type="NCBI Taxonomy" id="1293823"/>
    <lineage>
        <taxon>Bacteria</taxon>
        <taxon>Bacillati</taxon>
        <taxon>Actinomycetota</taxon>
        <taxon>Actinomycetes</taxon>
        <taxon>Bifidobacteriales</taxon>
        <taxon>Bifidobacteriaceae</taxon>
        <taxon>Bifidobacterium</taxon>
    </lineage>
</organism>
<keyword evidence="6" id="KW-0479">Metal-binding</keyword>
<dbReference type="Gene3D" id="3.40.50.300">
    <property type="entry name" value="P-loop containing nucleotide triphosphate hydrolases"/>
    <property type="match status" value="1"/>
</dbReference>
<evidence type="ECO:0000256" key="7">
    <source>
        <dbReference type="ARBA" id="ARBA00022741"/>
    </source>
</evidence>
<dbReference type="Pfam" id="PF02367">
    <property type="entry name" value="TsaE"/>
    <property type="match status" value="1"/>
</dbReference>
<evidence type="ECO:0000256" key="6">
    <source>
        <dbReference type="ARBA" id="ARBA00022723"/>
    </source>
</evidence>
<evidence type="ECO:0000256" key="4">
    <source>
        <dbReference type="ARBA" id="ARBA00022490"/>
    </source>
</evidence>
<evidence type="ECO:0000256" key="8">
    <source>
        <dbReference type="ARBA" id="ARBA00022840"/>
    </source>
</evidence>
<keyword evidence="14" id="KW-1185">Reference proteome</keyword>
<reference evidence="13 14" key="1">
    <citation type="submission" date="2014-12" db="EMBL/GenBank/DDBJ databases">
        <title>Comparative genomics of the lactic acid bacteria isolated from the honey bee gut.</title>
        <authorList>
            <person name="Ellegaard K.M."/>
            <person name="Tamarit D."/>
            <person name="Javelind E."/>
            <person name="Olofsson T."/>
            <person name="Andersson S.G."/>
            <person name="Vasquez A."/>
        </authorList>
    </citation>
    <scope>NUCLEOTIDE SEQUENCE [LARGE SCALE GENOMIC DNA]</scope>
    <source>
        <strain evidence="13 14">Bin7</strain>
    </source>
</reference>
<evidence type="ECO:0000256" key="10">
    <source>
        <dbReference type="ARBA" id="ARBA00024908"/>
    </source>
</evidence>
<evidence type="ECO:0000256" key="5">
    <source>
        <dbReference type="ARBA" id="ARBA00022694"/>
    </source>
</evidence>
<dbReference type="InterPro" id="IPR003442">
    <property type="entry name" value="T6A_TsaE"/>
</dbReference>
<comment type="subcellular location">
    <subcellularLocation>
        <location evidence="1">Cytoplasm</location>
    </subcellularLocation>
</comment>
<name>A0A0F4KVG6_9BIFI</name>
<dbReference type="PANTHER" id="PTHR33540:SF2">
    <property type="entry name" value="TRNA THREONYLCARBAMOYLADENOSINE BIOSYNTHESIS PROTEIN TSAE"/>
    <property type="match status" value="1"/>
</dbReference>
<evidence type="ECO:0000256" key="3">
    <source>
        <dbReference type="ARBA" id="ARBA00019010"/>
    </source>
</evidence>
<dbReference type="NCBIfam" id="TIGR00150">
    <property type="entry name" value="T6A_YjeE"/>
    <property type="match status" value="1"/>
</dbReference>
<comment type="function">
    <text evidence="10">Required for the formation of a threonylcarbamoyl group on adenosine at position 37 (t(6)A37) in tRNAs that read codons beginning with adenine. Is involved in the transfer of the threonylcarbamoyl moiety of threonylcarbamoyl-AMP (TC-AMP) to the N6 group of A37, together with TsaD and TsaB. TsaE seems to play an indirect role in the t(6)A biosynthesis pathway, possibly in regulating the core enzymatic function of TsaD.</text>
</comment>
<dbReference type="Proteomes" id="UP000033567">
    <property type="component" value="Unassembled WGS sequence"/>
</dbReference>
<keyword evidence="9" id="KW-0460">Magnesium</keyword>
<dbReference type="GO" id="GO:0046872">
    <property type="term" value="F:metal ion binding"/>
    <property type="evidence" value="ECO:0007669"/>
    <property type="project" value="UniProtKB-KW"/>
</dbReference>
<keyword evidence="8" id="KW-0067">ATP-binding</keyword>
<gene>
    <name evidence="13" type="ORF">JF70_06970</name>
</gene>
<sequence>MSLQDSAGQQDGFGLAVPTGEDMQRLGRNLASCLQGGDVILLSGPLGAGKTTLAQGLGSGLGVDGPVVSPTFTIARELHGHLSDGSPVTLIHVDAYRLGGQDYLPGEDAVDRLLDELESLGLDEELEDPGQSTIVLMEWGEQMASALADQRLEVSIARPVDPREDPDAPPSSQGQRMVRLRGVGPSWATRLEQLRKAMTA</sequence>
<dbReference type="RefSeq" id="WP_045935307.1">
    <property type="nucleotide sequence ID" value="NZ_KQ033885.1"/>
</dbReference>
<keyword evidence="4" id="KW-0963">Cytoplasm</keyword>
<evidence type="ECO:0000256" key="2">
    <source>
        <dbReference type="ARBA" id="ARBA00007599"/>
    </source>
</evidence>
<comment type="similarity">
    <text evidence="2">Belongs to the TsaE family.</text>
</comment>
<dbReference type="GO" id="GO:0002949">
    <property type="term" value="P:tRNA threonylcarbamoyladenosine modification"/>
    <property type="evidence" value="ECO:0007669"/>
    <property type="project" value="InterPro"/>
</dbReference>
<feature type="region of interest" description="Disordered" evidence="12">
    <location>
        <begin position="159"/>
        <end position="180"/>
    </location>
</feature>
<proteinExistence type="inferred from homology"/>
<keyword evidence="7" id="KW-0547">Nucleotide-binding</keyword>
<evidence type="ECO:0000313" key="14">
    <source>
        <dbReference type="Proteomes" id="UP000033567"/>
    </source>
</evidence>
<dbReference type="PANTHER" id="PTHR33540">
    <property type="entry name" value="TRNA THREONYLCARBAMOYLADENOSINE BIOSYNTHESIS PROTEIN TSAE"/>
    <property type="match status" value="1"/>
</dbReference>
<evidence type="ECO:0000256" key="11">
    <source>
        <dbReference type="ARBA" id="ARBA00032441"/>
    </source>
</evidence>
<dbReference type="EMBL" id="JWMF01000007">
    <property type="protein sequence ID" value="KJY50014.1"/>
    <property type="molecule type" value="Genomic_DNA"/>
</dbReference>
<evidence type="ECO:0000313" key="13">
    <source>
        <dbReference type="EMBL" id="KJY50014.1"/>
    </source>
</evidence>
<comment type="caution">
    <text evidence="13">The sequence shown here is derived from an EMBL/GenBank/DDBJ whole genome shotgun (WGS) entry which is preliminary data.</text>
</comment>
<protein>
    <recommendedName>
        <fullName evidence="3">tRNA threonylcarbamoyladenosine biosynthesis protein TsaE</fullName>
    </recommendedName>
    <alternativeName>
        <fullName evidence="11">t(6)A37 threonylcarbamoyladenosine biosynthesis protein TsaE</fullName>
    </alternativeName>
</protein>
<dbReference type="SUPFAM" id="SSF52540">
    <property type="entry name" value="P-loop containing nucleoside triphosphate hydrolases"/>
    <property type="match status" value="1"/>
</dbReference>
<dbReference type="AlphaFoldDB" id="A0A0F4KVG6"/>
<evidence type="ECO:0000256" key="12">
    <source>
        <dbReference type="SAM" id="MobiDB-lite"/>
    </source>
</evidence>